<accession>A0ABP7U8M7</accession>
<feature type="transmembrane region" description="Helical" evidence="1">
    <location>
        <begin position="25"/>
        <end position="43"/>
    </location>
</feature>
<evidence type="ECO:0000256" key="1">
    <source>
        <dbReference type="SAM" id="Phobius"/>
    </source>
</evidence>
<organism evidence="2 3">
    <name type="scientific">Flavobacterium cheonhonense</name>
    <dbReference type="NCBI Taxonomy" id="706185"/>
    <lineage>
        <taxon>Bacteria</taxon>
        <taxon>Pseudomonadati</taxon>
        <taxon>Bacteroidota</taxon>
        <taxon>Flavobacteriia</taxon>
        <taxon>Flavobacteriales</taxon>
        <taxon>Flavobacteriaceae</taxon>
        <taxon>Flavobacterium</taxon>
    </lineage>
</organism>
<protein>
    <submittedName>
        <fullName evidence="2">Uncharacterized protein</fullName>
    </submittedName>
</protein>
<reference evidence="3" key="1">
    <citation type="journal article" date="2019" name="Int. J. Syst. Evol. Microbiol.">
        <title>The Global Catalogue of Microorganisms (GCM) 10K type strain sequencing project: providing services to taxonomists for standard genome sequencing and annotation.</title>
        <authorList>
            <consortium name="The Broad Institute Genomics Platform"/>
            <consortium name="The Broad Institute Genome Sequencing Center for Infectious Disease"/>
            <person name="Wu L."/>
            <person name="Ma J."/>
        </authorList>
    </citation>
    <scope>NUCLEOTIDE SEQUENCE [LARGE SCALE GENOMIC DNA]</scope>
    <source>
        <strain evidence="3">JCM 17064</strain>
    </source>
</reference>
<keyword evidence="3" id="KW-1185">Reference proteome</keyword>
<dbReference type="Proteomes" id="UP001500968">
    <property type="component" value="Unassembled WGS sequence"/>
</dbReference>
<gene>
    <name evidence="2" type="ORF">GCM10022386_24720</name>
</gene>
<dbReference type="EMBL" id="BAABCR010000015">
    <property type="protein sequence ID" value="GAA4037907.1"/>
    <property type="molecule type" value="Genomic_DNA"/>
</dbReference>
<evidence type="ECO:0000313" key="3">
    <source>
        <dbReference type="Proteomes" id="UP001500968"/>
    </source>
</evidence>
<dbReference type="RefSeq" id="WP_324690400.1">
    <property type="nucleotide sequence ID" value="NZ_BAABCR010000015.1"/>
</dbReference>
<keyword evidence="1" id="KW-0812">Transmembrane</keyword>
<keyword evidence="1" id="KW-1133">Transmembrane helix</keyword>
<proteinExistence type="predicted"/>
<feature type="transmembrane region" description="Helical" evidence="1">
    <location>
        <begin position="55"/>
        <end position="73"/>
    </location>
</feature>
<keyword evidence="1" id="KW-0472">Membrane</keyword>
<comment type="caution">
    <text evidence="2">The sequence shown here is derived from an EMBL/GenBank/DDBJ whole genome shotgun (WGS) entry which is preliminary data.</text>
</comment>
<name>A0ABP7U8M7_9FLAO</name>
<sequence length="178" mass="21434">MKTSEKQQPETITFIGKQISFWSRFLKKITPIVLLLAFLAFRIYSNERYSENNKFYCYIFIAVCFLVGLYYHVRDIRTVVTEVRIFDDKFQVLGQDFNKKFKDVLLIKETSIELKQKEKSDKIYLEIYSNDKYYYINNYSDWDKETLVALLREFKNRTNRTIFGIALLPEVDKNLSQY</sequence>
<evidence type="ECO:0000313" key="2">
    <source>
        <dbReference type="EMBL" id="GAA4037907.1"/>
    </source>
</evidence>